<name>A0A0W0ZXB9_9GAMM</name>
<dbReference type="Proteomes" id="UP000054693">
    <property type="component" value="Unassembled WGS sequence"/>
</dbReference>
<keyword evidence="1 6" id="KW-0489">Methyltransferase</keyword>
<dbReference type="GO" id="GO:0003677">
    <property type="term" value="F:DNA binding"/>
    <property type="evidence" value="ECO:0007669"/>
    <property type="project" value="TreeGrafter"/>
</dbReference>
<dbReference type="GO" id="GO:0032259">
    <property type="term" value="P:methylation"/>
    <property type="evidence" value="ECO:0007669"/>
    <property type="project" value="UniProtKB-KW"/>
</dbReference>
<dbReference type="GO" id="GO:0003886">
    <property type="term" value="F:DNA (cytosine-5-)-methyltransferase activity"/>
    <property type="evidence" value="ECO:0007669"/>
    <property type="project" value="UniProtKB-EC"/>
</dbReference>
<accession>A0A0W0ZXB9</accession>
<dbReference type="InterPro" id="IPR001525">
    <property type="entry name" value="C5_MeTfrase"/>
</dbReference>
<keyword evidence="4" id="KW-0680">Restriction system</keyword>
<evidence type="ECO:0000313" key="9">
    <source>
        <dbReference type="EMBL" id="KTD73787.1"/>
    </source>
</evidence>
<dbReference type="SUPFAM" id="SSF53335">
    <property type="entry name" value="S-adenosyl-L-methionine-dependent methyltransferases"/>
    <property type="match status" value="1"/>
</dbReference>
<evidence type="ECO:0000256" key="4">
    <source>
        <dbReference type="ARBA" id="ARBA00022747"/>
    </source>
</evidence>
<evidence type="ECO:0000256" key="5">
    <source>
        <dbReference type="ARBA" id="ARBA00047422"/>
    </source>
</evidence>
<dbReference type="PROSITE" id="PS00094">
    <property type="entry name" value="C5_MTASE_1"/>
    <property type="match status" value="1"/>
</dbReference>
<dbReference type="EMBL" id="LNZA01000001">
    <property type="protein sequence ID" value="KTD73787.1"/>
    <property type="molecule type" value="Genomic_DNA"/>
</dbReference>
<dbReference type="CDD" id="cd00315">
    <property type="entry name" value="Cyt_C5_DNA_methylase"/>
    <property type="match status" value="1"/>
</dbReference>
<dbReference type="STRING" id="40335.Ltuc_1634"/>
<comment type="similarity">
    <text evidence="6 7">Belongs to the class I-like SAM-binding methyltransferase superfamily. C5-methyltransferase family.</text>
</comment>
<dbReference type="RefSeq" id="WP_058520787.1">
    <property type="nucleotide sequence ID" value="NZ_CAAAIP010000008.1"/>
</dbReference>
<dbReference type="EC" id="2.1.1.37" evidence="8"/>
<dbReference type="Pfam" id="PF00145">
    <property type="entry name" value="DNA_methylase"/>
    <property type="match status" value="1"/>
</dbReference>
<dbReference type="NCBIfam" id="TIGR00675">
    <property type="entry name" value="dcm"/>
    <property type="match status" value="1"/>
</dbReference>
<keyword evidence="2 6" id="KW-0808">Transferase</keyword>
<dbReference type="Gene3D" id="3.90.120.10">
    <property type="entry name" value="DNA Methylase, subunit A, domain 2"/>
    <property type="match status" value="1"/>
</dbReference>
<comment type="catalytic activity">
    <reaction evidence="5 8">
        <text>a 2'-deoxycytidine in DNA + S-adenosyl-L-methionine = a 5-methyl-2'-deoxycytidine in DNA + S-adenosyl-L-homocysteine + H(+)</text>
        <dbReference type="Rhea" id="RHEA:13681"/>
        <dbReference type="Rhea" id="RHEA-COMP:11369"/>
        <dbReference type="Rhea" id="RHEA-COMP:11370"/>
        <dbReference type="ChEBI" id="CHEBI:15378"/>
        <dbReference type="ChEBI" id="CHEBI:57856"/>
        <dbReference type="ChEBI" id="CHEBI:59789"/>
        <dbReference type="ChEBI" id="CHEBI:85452"/>
        <dbReference type="ChEBI" id="CHEBI:85454"/>
        <dbReference type="EC" id="2.1.1.37"/>
    </reaction>
</comment>
<sequence>MKENLDCKIPRILSLFSGCGGLDLGFHQEGYKTIWANDFNPWAAKTFTHNFGDVMHCGDIEEIDPYTDRTIPDCDIILGGFPCQDFSMIWKRPGLNGERGNLYKSFLRFIDAKKPQAFVAENVKGLLSANKNKAIETIIKDFEDISPGYLVKIQLYNFAEYGVPQFRERVLIVGIRKDTGFNFIHPEPTHGTGKRPYFTAGEALKGAEKATFNNEHMNAQPKTIEMLKLIPEGGNFTDIPKDHPLYVKGMISHVYRRIHRNEPAKTIIAAGGGGTWGYHFPEPRPLTNRERARLQSFPDDFYFEGSITEVRRQIGNAVPPRGVNLLAQSLKPLFEKKYNQENLYIIGDRLKKMSIKERLKYDEQNHRILVGA</sequence>
<evidence type="ECO:0000256" key="2">
    <source>
        <dbReference type="ARBA" id="ARBA00022679"/>
    </source>
</evidence>
<evidence type="ECO:0000256" key="8">
    <source>
        <dbReference type="RuleBase" id="RU000417"/>
    </source>
</evidence>
<gene>
    <name evidence="9" type="ORF">Ltuc_1634</name>
</gene>
<dbReference type="InterPro" id="IPR029063">
    <property type="entry name" value="SAM-dependent_MTases_sf"/>
</dbReference>
<dbReference type="GO" id="GO:0009307">
    <property type="term" value="P:DNA restriction-modification system"/>
    <property type="evidence" value="ECO:0007669"/>
    <property type="project" value="UniProtKB-KW"/>
</dbReference>
<evidence type="ECO:0000256" key="7">
    <source>
        <dbReference type="RuleBase" id="RU000416"/>
    </source>
</evidence>
<comment type="caution">
    <text evidence="9">The sequence shown here is derived from an EMBL/GenBank/DDBJ whole genome shotgun (WGS) entry which is preliminary data.</text>
</comment>
<feature type="active site" evidence="6">
    <location>
        <position position="83"/>
    </location>
</feature>
<dbReference type="PRINTS" id="PR00105">
    <property type="entry name" value="C5METTRFRASE"/>
</dbReference>
<proteinExistence type="inferred from homology"/>
<dbReference type="PROSITE" id="PS51679">
    <property type="entry name" value="SAM_MT_C5"/>
    <property type="match status" value="1"/>
</dbReference>
<reference evidence="9 10" key="1">
    <citation type="submission" date="2015-11" db="EMBL/GenBank/DDBJ databases">
        <title>Genomic analysis of 38 Legionella species identifies large and diverse effector repertoires.</title>
        <authorList>
            <person name="Burstein D."/>
            <person name="Amaro F."/>
            <person name="Zusman T."/>
            <person name="Lifshitz Z."/>
            <person name="Cohen O."/>
            <person name="Gilbert J.A."/>
            <person name="Pupko T."/>
            <person name="Shuman H.A."/>
            <person name="Segal G."/>
        </authorList>
    </citation>
    <scope>NUCLEOTIDE SEQUENCE [LARGE SCALE GENOMIC DNA]</scope>
    <source>
        <strain evidence="9 10">ATCC 49180</strain>
    </source>
</reference>
<evidence type="ECO:0000256" key="1">
    <source>
        <dbReference type="ARBA" id="ARBA00022603"/>
    </source>
</evidence>
<dbReference type="InterPro" id="IPR018117">
    <property type="entry name" value="C5_DNA_meth_AS"/>
</dbReference>
<organism evidence="9 10">
    <name type="scientific">Legionella tucsonensis</name>
    <dbReference type="NCBI Taxonomy" id="40335"/>
    <lineage>
        <taxon>Bacteria</taxon>
        <taxon>Pseudomonadati</taxon>
        <taxon>Pseudomonadota</taxon>
        <taxon>Gammaproteobacteria</taxon>
        <taxon>Legionellales</taxon>
        <taxon>Legionellaceae</taxon>
        <taxon>Legionella</taxon>
    </lineage>
</organism>
<dbReference type="PATRIC" id="fig|40335.7.peg.1734"/>
<keyword evidence="10" id="KW-1185">Reference proteome</keyword>
<dbReference type="InterPro" id="IPR050390">
    <property type="entry name" value="C5-Methyltransferase"/>
</dbReference>
<dbReference type="AlphaFoldDB" id="A0A0W0ZXB9"/>
<dbReference type="PANTHER" id="PTHR10629">
    <property type="entry name" value="CYTOSINE-SPECIFIC METHYLTRANSFERASE"/>
    <property type="match status" value="1"/>
</dbReference>
<evidence type="ECO:0000256" key="6">
    <source>
        <dbReference type="PROSITE-ProRule" id="PRU01016"/>
    </source>
</evidence>
<dbReference type="OrthoDB" id="9813719at2"/>
<keyword evidence="3 6" id="KW-0949">S-adenosyl-L-methionine</keyword>
<dbReference type="Gene3D" id="3.40.50.150">
    <property type="entry name" value="Vaccinia Virus protein VP39"/>
    <property type="match status" value="1"/>
</dbReference>
<protein>
    <recommendedName>
        <fullName evidence="8">Cytosine-specific methyltransferase</fullName>
        <ecNumber evidence="8">2.1.1.37</ecNumber>
    </recommendedName>
</protein>
<dbReference type="PANTHER" id="PTHR10629:SF52">
    <property type="entry name" value="DNA (CYTOSINE-5)-METHYLTRANSFERASE 1"/>
    <property type="match status" value="1"/>
</dbReference>
<evidence type="ECO:0000256" key="3">
    <source>
        <dbReference type="ARBA" id="ARBA00022691"/>
    </source>
</evidence>
<evidence type="ECO:0000313" key="10">
    <source>
        <dbReference type="Proteomes" id="UP000054693"/>
    </source>
</evidence>
<dbReference type="GO" id="GO:0044027">
    <property type="term" value="P:negative regulation of gene expression via chromosomal CpG island methylation"/>
    <property type="evidence" value="ECO:0007669"/>
    <property type="project" value="TreeGrafter"/>
</dbReference>